<accession>A0A6L5QNZ6</accession>
<feature type="transmembrane region" description="Helical" evidence="5">
    <location>
        <begin position="20"/>
        <end position="40"/>
    </location>
</feature>
<keyword evidence="3 5" id="KW-1133">Transmembrane helix</keyword>
<comment type="caution">
    <text evidence="7">The sequence shown here is derived from an EMBL/GenBank/DDBJ whole genome shotgun (WGS) entry which is preliminary data.</text>
</comment>
<comment type="subcellular location">
    <subcellularLocation>
        <location evidence="1">Membrane</location>
        <topology evidence="1">Multi-pass membrane protein</topology>
    </subcellularLocation>
</comment>
<evidence type="ECO:0000256" key="4">
    <source>
        <dbReference type="ARBA" id="ARBA00023136"/>
    </source>
</evidence>
<evidence type="ECO:0000313" key="7">
    <source>
        <dbReference type="EMBL" id="MRX11564.1"/>
    </source>
</evidence>
<sequence length="143" mass="15819">MNSPHPASPLSPLAMAARFIALSGLGWLCDMVTFTVLVRLAGWDAAYANIASSYAGVTFVWFTSLKTVFQRGGAGRFLPLYWGFQFLSILAYSHLLGLVTAALPPLGQWDGYRALAAKISITPFNLATNFMFMKMLTRYMRPR</sequence>
<gene>
    <name evidence="7" type="ORF">GJ697_27430</name>
</gene>
<dbReference type="GO" id="GO:0000271">
    <property type="term" value="P:polysaccharide biosynthetic process"/>
    <property type="evidence" value="ECO:0007669"/>
    <property type="project" value="InterPro"/>
</dbReference>
<evidence type="ECO:0000259" key="6">
    <source>
        <dbReference type="Pfam" id="PF04138"/>
    </source>
</evidence>
<feature type="transmembrane region" description="Helical" evidence="5">
    <location>
        <begin position="80"/>
        <end position="103"/>
    </location>
</feature>
<dbReference type="AlphaFoldDB" id="A0A6L5QNZ6"/>
<dbReference type="RefSeq" id="WP_154370332.1">
    <property type="nucleotide sequence ID" value="NZ_WKJM01000037.1"/>
</dbReference>
<dbReference type="GO" id="GO:0016020">
    <property type="term" value="C:membrane"/>
    <property type="evidence" value="ECO:0007669"/>
    <property type="project" value="UniProtKB-SubCell"/>
</dbReference>
<dbReference type="InterPro" id="IPR007267">
    <property type="entry name" value="GtrA_DPMS_TM"/>
</dbReference>
<dbReference type="EMBL" id="WKJM01000037">
    <property type="protein sequence ID" value="MRX11564.1"/>
    <property type="molecule type" value="Genomic_DNA"/>
</dbReference>
<evidence type="ECO:0000256" key="3">
    <source>
        <dbReference type="ARBA" id="ARBA00022989"/>
    </source>
</evidence>
<feature type="transmembrane region" description="Helical" evidence="5">
    <location>
        <begin position="115"/>
        <end position="133"/>
    </location>
</feature>
<name>A0A6L5QNZ6_9BURK</name>
<protein>
    <recommendedName>
        <fullName evidence="6">GtrA/DPMS transmembrane domain-containing protein</fullName>
    </recommendedName>
</protein>
<proteinExistence type="predicted"/>
<evidence type="ECO:0000256" key="1">
    <source>
        <dbReference type="ARBA" id="ARBA00004141"/>
    </source>
</evidence>
<keyword evidence="2 5" id="KW-0812">Transmembrane</keyword>
<evidence type="ECO:0000256" key="2">
    <source>
        <dbReference type="ARBA" id="ARBA00022692"/>
    </source>
</evidence>
<evidence type="ECO:0000256" key="5">
    <source>
        <dbReference type="SAM" id="Phobius"/>
    </source>
</evidence>
<feature type="domain" description="GtrA/DPMS transmembrane" evidence="6">
    <location>
        <begin position="18"/>
        <end position="137"/>
    </location>
</feature>
<dbReference type="Proteomes" id="UP000481037">
    <property type="component" value="Unassembled WGS sequence"/>
</dbReference>
<organism evidence="7 8">
    <name type="scientific">Duganella alba</name>
    <dbReference type="NCBI Taxonomy" id="2666081"/>
    <lineage>
        <taxon>Bacteria</taxon>
        <taxon>Pseudomonadati</taxon>
        <taxon>Pseudomonadota</taxon>
        <taxon>Betaproteobacteria</taxon>
        <taxon>Burkholderiales</taxon>
        <taxon>Oxalobacteraceae</taxon>
        <taxon>Telluria group</taxon>
        <taxon>Duganella</taxon>
    </lineage>
</organism>
<keyword evidence="8" id="KW-1185">Reference proteome</keyword>
<reference evidence="7 8" key="1">
    <citation type="submission" date="2019-11" db="EMBL/GenBank/DDBJ databases">
        <title>Novel species isolated from a subtropical stream in China.</title>
        <authorList>
            <person name="Lu H."/>
        </authorList>
    </citation>
    <scope>NUCLEOTIDE SEQUENCE [LARGE SCALE GENOMIC DNA]</scope>
    <source>
        <strain evidence="7 8">FT25W</strain>
    </source>
</reference>
<feature type="transmembrane region" description="Helical" evidence="5">
    <location>
        <begin position="46"/>
        <end position="68"/>
    </location>
</feature>
<evidence type="ECO:0000313" key="8">
    <source>
        <dbReference type="Proteomes" id="UP000481037"/>
    </source>
</evidence>
<dbReference type="Pfam" id="PF04138">
    <property type="entry name" value="GtrA_DPMS_TM"/>
    <property type="match status" value="1"/>
</dbReference>
<keyword evidence="4 5" id="KW-0472">Membrane</keyword>